<keyword evidence="3" id="KW-0949">S-adenosyl-L-methionine</keyword>
<evidence type="ECO:0000256" key="1">
    <source>
        <dbReference type="ARBA" id="ARBA00022603"/>
    </source>
</evidence>
<dbReference type="PROSITE" id="PS00095">
    <property type="entry name" value="C5_MTASE_2"/>
    <property type="match status" value="1"/>
</dbReference>
<reference evidence="5 6" key="1">
    <citation type="submission" date="2013-05" db="EMBL/GenBank/DDBJ databases">
        <title>The Genome Sequence of Actinobaculum schaalii FB123-CNA2.</title>
        <authorList>
            <consortium name="The Broad Institute Genomics Platform"/>
            <person name="Earl A."/>
            <person name="Ward D."/>
            <person name="Feldgarden M."/>
            <person name="Gevers D."/>
            <person name="Saerens B."/>
            <person name="Vaneechoutte M."/>
            <person name="Walker B."/>
            <person name="Young S."/>
            <person name="Zeng Q."/>
            <person name="Gargeya S."/>
            <person name="Fitzgerald M."/>
            <person name="Haas B."/>
            <person name="Abouelleil A."/>
            <person name="Allen A.W."/>
            <person name="Alvarado L."/>
            <person name="Arachchi H.M."/>
            <person name="Berlin A.M."/>
            <person name="Chapman S.B."/>
            <person name="Gainer-Dewar J."/>
            <person name="Goldberg J."/>
            <person name="Griggs A."/>
            <person name="Gujja S."/>
            <person name="Hansen M."/>
            <person name="Howarth C."/>
            <person name="Imamovic A."/>
            <person name="Ireland A."/>
            <person name="Larimer J."/>
            <person name="McCowan C."/>
            <person name="Murphy C."/>
            <person name="Pearson M."/>
            <person name="Poon T.W."/>
            <person name="Priest M."/>
            <person name="Roberts A."/>
            <person name="Saif S."/>
            <person name="Shea T."/>
            <person name="Sisk P."/>
            <person name="Sykes S."/>
            <person name="Wortman J."/>
            <person name="Nusbaum C."/>
            <person name="Birren B."/>
        </authorList>
    </citation>
    <scope>NUCLEOTIDE SEQUENCE [LARGE SCALE GENOMIC DNA]</scope>
    <source>
        <strain evidence="5 6">FB123-CNA-2</strain>
    </source>
</reference>
<keyword evidence="4" id="KW-0680">Restriction system</keyword>
<dbReference type="InterPro" id="IPR029063">
    <property type="entry name" value="SAM-dependent_MTases_sf"/>
</dbReference>
<organism evidence="5 6">
    <name type="scientific">Actinotignum schaalii FB123-CNA-2</name>
    <dbReference type="NCBI Taxonomy" id="883067"/>
    <lineage>
        <taxon>Bacteria</taxon>
        <taxon>Bacillati</taxon>
        <taxon>Actinomycetota</taxon>
        <taxon>Actinomycetes</taxon>
        <taxon>Actinomycetales</taxon>
        <taxon>Actinomycetaceae</taxon>
        <taxon>Actinotignum</taxon>
    </lineage>
</organism>
<accession>S2VG34</accession>
<dbReference type="Pfam" id="PF00145">
    <property type="entry name" value="DNA_methylase"/>
    <property type="match status" value="1"/>
</dbReference>
<evidence type="ECO:0000313" key="6">
    <source>
        <dbReference type="Proteomes" id="UP000014393"/>
    </source>
</evidence>
<dbReference type="InterPro" id="IPR031303">
    <property type="entry name" value="C5_meth_CS"/>
</dbReference>
<comment type="caution">
    <text evidence="5">The sequence shown here is derived from an EMBL/GenBank/DDBJ whole genome shotgun (WGS) entry which is preliminary data.</text>
</comment>
<gene>
    <name evidence="5" type="ORF">HMPREF9237_01659</name>
</gene>
<keyword evidence="2" id="KW-0808">Transferase</keyword>
<proteinExistence type="predicted"/>
<dbReference type="eggNOG" id="COG0270">
    <property type="taxonomic scope" value="Bacteria"/>
</dbReference>
<keyword evidence="1" id="KW-0489">Methyltransferase</keyword>
<dbReference type="GO" id="GO:0032259">
    <property type="term" value="P:methylation"/>
    <property type="evidence" value="ECO:0007669"/>
    <property type="project" value="UniProtKB-KW"/>
</dbReference>
<keyword evidence="6" id="KW-1185">Reference proteome</keyword>
<dbReference type="SUPFAM" id="SSF53335">
    <property type="entry name" value="S-adenosyl-L-methionine-dependent methyltransferases"/>
    <property type="match status" value="1"/>
</dbReference>
<evidence type="ECO:0000256" key="3">
    <source>
        <dbReference type="ARBA" id="ARBA00022691"/>
    </source>
</evidence>
<dbReference type="AlphaFoldDB" id="S2VG34"/>
<dbReference type="InterPro" id="IPR001525">
    <property type="entry name" value="C5_MeTfrase"/>
</dbReference>
<dbReference type="GO" id="GO:0009307">
    <property type="term" value="P:DNA restriction-modification system"/>
    <property type="evidence" value="ECO:0007669"/>
    <property type="project" value="UniProtKB-KW"/>
</dbReference>
<protein>
    <submittedName>
        <fullName evidence="5">Uncharacterized protein</fullName>
    </submittedName>
</protein>
<evidence type="ECO:0000256" key="4">
    <source>
        <dbReference type="ARBA" id="ARBA00022747"/>
    </source>
</evidence>
<dbReference type="Gene3D" id="3.90.120.10">
    <property type="entry name" value="DNA Methylase, subunit A, domain 2"/>
    <property type="match status" value="1"/>
</dbReference>
<dbReference type="GO" id="GO:0008168">
    <property type="term" value="F:methyltransferase activity"/>
    <property type="evidence" value="ECO:0007669"/>
    <property type="project" value="UniProtKB-KW"/>
</dbReference>
<sequence length="91" mass="10430">MREAARLHGYLDWFRFHVTKWNGFREIGNSVPVMLGHTVAAELLKADNITPTRGEFTPLGDEALLPFAATEARTYFELTERVIPQRNRARS</sequence>
<evidence type="ECO:0000256" key="2">
    <source>
        <dbReference type="ARBA" id="ARBA00022679"/>
    </source>
</evidence>
<dbReference type="Proteomes" id="UP000014393">
    <property type="component" value="Unassembled WGS sequence"/>
</dbReference>
<dbReference type="HOGENOM" id="CLU_2420427_0_0_11"/>
<dbReference type="STRING" id="59505.FB03_04765"/>
<evidence type="ECO:0000313" key="5">
    <source>
        <dbReference type="EMBL" id="EPD26378.1"/>
    </source>
</evidence>
<dbReference type="EMBL" id="AGWM01000012">
    <property type="protein sequence ID" value="EPD26378.1"/>
    <property type="molecule type" value="Genomic_DNA"/>
</dbReference>
<name>S2VG34_9ACTO</name>
<dbReference type="PATRIC" id="fig|883067.3.peg.1631"/>